<evidence type="ECO:0000256" key="1">
    <source>
        <dbReference type="SAM" id="MobiDB-lite"/>
    </source>
</evidence>
<organism evidence="2 3">
    <name type="scientific">Mesocricetus auratus</name>
    <name type="common">Golden hamster</name>
    <dbReference type="NCBI Taxonomy" id="10036"/>
    <lineage>
        <taxon>Eukaryota</taxon>
        <taxon>Metazoa</taxon>
        <taxon>Chordata</taxon>
        <taxon>Craniata</taxon>
        <taxon>Vertebrata</taxon>
        <taxon>Euteleostomi</taxon>
        <taxon>Mammalia</taxon>
        <taxon>Eutheria</taxon>
        <taxon>Euarchontoglires</taxon>
        <taxon>Glires</taxon>
        <taxon>Rodentia</taxon>
        <taxon>Myomorpha</taxon>
        <taxon>Muroidea</taxon>
        <taxon>Cricetidae</taxon>
        <taxon>Cricetinae</taxon>
        <taxon>Mesocricetus</taxon>
    </lineage>
</organism>
<protein>
    <submittedName>
        <fullName evidence="3">SCP2 sterol-binding domain-containing protein 1 isoform X2</fullName>
    </submittedName>
</protein>
<keyword evidence="2" id="KW-1185">Reference proteome</keyword>
<feature type="region of interest" description="Disordered" evidence="1">
    <location>
        <begin position="1"/>
        <end position="43"/>
    </location>
</feature>
<gene>
    <name evidence="3" type="primary">Scp2d1</name>
</gene>
<proteinExistence type="predicted"/>
<accession>A0A3Q0CUH3</accession>
<feature type="compositionally biased region" description="Basic and acidic residues" evidence="1">
    <location>
        <begin position="1"/>
        <end position="26"/>
    </location>
</feature>
<dbReference type="CTD" id="140856"/>
<dbReference type="GeneID" id="101839290"/>
<dbReference type="AlphaFoldDB" id="A0A3Q0CUH3"/>
<dbReference type="RefSeq" id="XP_021084341.1">
    <property type="nucleotide sequence ID" value="XM_021228682.2"/>
</dbReference>
<reference evidence="3" key="1">
    <citation type="submission" date="2025-08" db="UniProtKB">
        <authorList>
            <consortium name="RefSeq"/>
        </authorList>
    </citation>
    <scope>IDENTIFICATION</scope>
    <source>
        <tissue evidence="3">Liver</tissue>
    </source>
</reference>
<name>A0A3Q0CUH3_MESAU</name>
<evidence type="ECO:0000313" key="2">
    <source>
        <dbReference type="Proteomes" id="UP000886700"/>
    </source>
</evidence>
<evidence type="ECO:0000313" key="3">
    <source>
        <dbReference type="RefSeq" id="XP_021084341.1"/>
    </source>
</evidence>
<dbReference type="Proteomes" id="UP000886700">
    <property type="component" value="Unplaced"/>
</dbReference>
<sequence length="136" mass="15974">MHRDQCRRGVDRLQDPERMDDSKETVSSKYKRTNVHMNPQRPWQSGDLRWNQHELRWTQFQGGSAATRTSGYLTKEPVNYSKFCQKRAEVDLPRKSILWLLRAVMPANLSFMLIQSTQVNYSGKDLDSFCLSKLHL</sequence>